<feature type="transmembrane region" description="Helical" evidence="1">
    <location>
        <begin position="6"/>
        <end position="26"/>
    </location>
</feature>
<dbReference type="RefSeq" id="WP_313794567.1">
    <property type="nucleotide sequence ID" value="NZ_CP102453.1"/>
</dbReference>
<feature type="transmembrane region" description="Helical" evidence="1">
    <location>
        <begin position="322"/>
        <end position="340"/>
    </location>
</feature>
<dbReference type="GO" id="GO:0016757">
    <property type="term" value="F:glycosyltransferase activity"/>
    <property type="evidence" value="ECO:0007669"/>
    <property type="project" value="UniProtKB-KW"/>
</dbReference>
<feature type="transmembrane region" description="Helical" evidence="1">
    <location>
        <begin position="352"/>
        <end position="372"/>
    </location>
</feature>
<feature type="transmembrane region" description="Helical" evidence="1">
    <location>
        <begin position="234"/>
        <end position="256"/>
    </location>
</feature>
<organism evidence="2 3">
    <name type="scientific">Fundicoccus culcitae</name>
    <dbReference type="NCBI Taxonomy" id="2969821"/>
    <lineage>
        <taxon>Bacteria</taxon>
        <taxon>Bacillati</taxon>
        <taxon>Bacillota</taxon>
        <taxon>Bacilli</taxon>
        <taxon>Lactobacillales</taxon>
        <taxon>Aerococcaceae</taxon>
        <taxon>Fundicoccus</taxon>
    </lineage>
</organism>
<keyword evidence="1" id="KW-1133">Transmembrane helix</keyword>
<feature type="transmembrane region" description="Helical" evidence="1">
    <location>
        <begin position="139"/>
        <end position="156"/>
    </location>
</feature>
<feature type="transmembrane region" description="Helical" evidence="1">
    <location>
        <begin position="210"/>
        <end position="227"/>
    </location>
</feature>
<protein>
    <submittedName>
        <fullName evidence="2">Glycosyltransferase family 39 protein</fullName>
        <ecNumber evidence="2">2.4.-.-</ecNumber>
    </submittedName>
</protein>
<gene>
    <name evidence="2" type="ORF">NRE15_05375</name>
</gene>
<feature type="transmembrane region" description="Helical" evidence="1">
    <location>
        <begin position="114"/>
        <end position="132"/>
    </location>
</feature>
<keyword evidence="1" id="KW-0812">Transmembrane</keyword>
<reference evidence="2 3" key="1">
    <citation type="submission" date="2022-08" db="EMBL/GenBank/DDBJ databases">
        <title>Aerococcaceae sp. nov isolated from spoiled eye mask.</title>
        <authorList>
            <person name="Zhou G."/>
            <person name="Xie X.-B."/>
            <person name="Shi Q.-S."/>
            <person name="Wang Y.-S."/>
            <person name="Wen X."/>
            <person name="Peng H."/>
            <person name="Yang X.-J."/>
            <person name="Tao H.-B."/>
            <person name="Huang X.-M."/>
        </authorList>
    </citation>
    <scope>NUCLEOTIDE SEQUENCE [LARGE SCALE GENOMIC DNA]</scope>
    <source>
        <strain evidence="3">DM20194951</strain>
    </source>
</reference>
<evidence type="ECO:0000256" key="1">
    <source>
        <dbReference type="SAM" id="Phobius"/>
    </source>
</evidence>
<evidence type="ECO:0000313" key="2">
    <source>
        <dbReference type="EMBL" id="UUX35074.1"/>
    </source>
</evidence>
<name>A0ABY5P8S8_9LACT</name>
<evidence type="ECO:0000313" key="3">
    <source>
        <dbReference type="Proteomes" id="UP001315967"/>
    </source>
</evidence>
<keyword evidence="3" id="KW-1185">Reference proteome</keyword>
<proteinExistence type="predicted"/>
<keyword evidence="2" id="KW-0808">Transferase</keyword>
<feature type="transmembrane region" description="Helical" evidence="1">
    <location>
        <begin position="297"/>
        <end position="315"/>
    </location>
</feature>
<dbReference type="EMBL" id="CP102453">
    <property type="protein sequence ID" value="UUX35074.1"/>
    <property type="molecule type" value="Genomic_DNA"/>
</dbReference>
<feature type="transmembrane region" description="Helical" evidence="1">
    <location>
        <begin position="187"/>
        <end position="204"/>
    </location>
</feature>
<dbReference type="EC" id="2.4.-.-" evidence="2"/>
<keyword evidence="2" id="KW-0328">Glycosyltransferase</keyword>
<accession>A0ABY5P8S8</accession>
<keyword evidence="1" id="KW-0472">Membrane</keyword>
<feature type="transmembrane region" description="Helical" evidence="1">
    <location>
        <begin position="162"/>
        <end position="180"/>
    </location>
</feature>
<sequence>MHAKRWFPIAFVGTIIIIVATLFYYFNLKQGYHIDELYTYGLSNSYYQPMPFDHNQWLDGSYYLNYLSPTIETRFAYDSVYYNQVQDVHPPLYYFIVHTVSSIFPGVFTKWIGLSINGVLHILIFVLLYFLLKTITKKPWISLAGSAFWALSVGALSSAVFIRMYQLVTLWQLALLYLLVNFLNKSVNIKWALLGVALLVYLGGLTHYYFYVYAFLLVATVCLIFLFQKRFKDLFAYGMSAVAGVLAAFATFPAVFTHLFDSNRGTEVLENAENLELTRQNLFVVFIKHDLFLDIRLRYVLLFAIILSAFLLIFIHKNKYHSLLTSLVLVAFPAVTYVFLVQQLSHYQTPRYIYSVYPILVASLVVILYYGLRGLIRNQKIVTSCVMLLLATGSIYSLMTTLPEYLFLYKPPLVSLVEDSQDQAIMVLGDEYWKVAREVDDLAYFDQIYPSIITNSLTNLPDTVDKEQLYVLMMPNENNDVPKVIANIANKYQMTVVEETLVEQDEILYKLIHE</sequence>
<feature type="transmembrane region" description="Helical" evidence="1">
    <location>
        <begin position="381"/>
        <end position="399"/>
    </location>
</feature>
<dbReference type="Proteomes" id="UP001315967">
    <property type="component" value="Chromosome"/>
</dbReference>